<dbReference type="InterPro" id="IPR003500">
    <property type="entry name" value="RpiB_LacA_LacB"/>
</dbReference>
<dbReference type="Pfam" id="PF02502">
    <property type="entry name" value="LacAB_rpiB"/>
    <property type="match status" value="1"/>
</dbReference>
<organism evidence="5 6">
    <name type="scientific">Spiroplasma alleghenense</name>
    <dbReference type="NCBI Taxonomy" id="216931"/>
    <lineage>
        <taxon>Bacteria</taxon>
        <taxon>Bacillati</taxon>
        <taxon>Mycoplasmatota</taxon>
        <taxon>Mollicutes</taxon>
        <taxon>Entomoplasmatales</taxon>
        <taxon>Spiroplasmataceae</taxon>
        <taxon>Spiroplasma</taxon>
    </lineage>
</organism>
<keyword evidence="2 5" id="KW-0413">Isomerase</keyword>
<sequence>MKIFIGSDHTALEMKSAINDFLKNLGHEVVDLGPENETAVDYPDFGFMVGEAVDKNKDSLGIVICGSGIGISIAANKVKNIRAALCYEKEAAELARKHNNANVLALGARFIAVHKALTLVDTFINTEFEGDRHEERVRKLCDYSG</sequence>
<evidence type="ECO:0000313" key="6">
    <source>
        <dbReference type="Proteomes" id="UP000254792"/>
    </source>
</evidence>
<evidence type="ECO:0000256" key="2">
    <source>
        <dbReference type="ARBA" id="ARBA00023235"/>
    </source>
</evidence>
<accession>A0A345Z298</accession>
<protein>
    <submittedName>
        <fullName evidence="5">Ribose-5-phosphate isomerase B</fullName>
    </submittedName>
</protein>
<dbReference type="RefSeq" id="WP_115557658.1">
    <property type="nucleotide sequence ID" value="NZ_CP031376.1"/>
</dbReference>
<dbReference type="AlphaFoldDB" id="A0A345Z298"/>
<feature type="binding site" evidence="4">
    <location>
        <position position="132"/>
    </location>
    <ligand>
        <name>D-ribulose 5-phosphate</name>
        <dbReference type="ChEBI" id="CHEBI:58121"/>
    </ligand>
</feature>
<dbReference type="NCBIfam" id="TIGR01120">
    <property type="entry name" value="rpiB"/>
    <property type="match status" value="1"/>
</dbReference>
<feature type="binding site" evidence="4">
    <location>
        <position position="136"/>
    </location>
    <ligand>
        <name>D-ribulose 5-phosphate</name>
        <dbReference type="ChEBI" id="CHEBI:58121"/>
    </ligand>
</feature>
<name>A0A345Z298_9MOLU</name>
<dbReference type="GO" id="GO:0004751">
    <property type="term" value="F:ribose-5-phosphate isomerase activity"/>
    <property type="evidence" value="ECO:0007669"/>
    <property type="project" value="TreeGrafter"/>
</dbReference>
<dbReference type="PANTHER" id="PTHR30345">
    <property type="entry name" value="RIBOSE-5-PHOSPHATE ISOMERASE B"/>
    <property type="match status" value="1"/>
</dbReference>
<feature type="active site" description="Proton acceptor" evidence="3">
    <location>
        <position position="65"/>
    </location>
</feature>
<evidence type="ECO:0000256" key="4">
    <source>
        <dbReference type="PIRSR" id="PIRSR005384-2"/>
    </source>
</evidence>
<dbReference type="SUPFAM" id="SSF89623">
    <property type="entry name" value="Ribose/Galactose isomerase RpiB/AlsB"/>
    <property type="match status" value="1"/>
</dbReference>
<dbReference type="NCBIfam" id="NF004051">
    <property type="entry name" value="PRK05571.1"/>
    <property type="match status" value="1"/>
</dbReference>
<dbReference type="NCBIfam" id="TIGR00689">
    <property type="entry name" value="rpiB_lacA_lacB"/>
    <property type="match status" value="1"/>
</dbReference>
<dbReference type="Gene3D" id="3.40.1400.10">
    <property type="entry name" value="Sugar-phosphate isomerase, RpiB/LacA/LacB"/>
    <property type="match status" value="1"/>
</dbReference>
<dbReference type="PIRSF" id="PIRSF005384">
    <property type="entry name" value="RpiB_LacA_B"/>
    <property type="match status" value="1"/>
</dbReference>
<dbReference type="EMBL" id="CP031376">
    <property type="protein sequence ID" value="AXK50727.1"/>
    <property type="molecule type" value="Genomic_DNA"/>
</dbReference>
<feature type="binding site" evidence="4">
    <location>
        <begin position="66"/>
        <end position="70"/>
    </location>
    <ligand>
        <name>D-ribulose 5-phosphate</name>
        <dbReference type="ChEBI" id="CHEBI:58121"/>
    </ligand>
</feature>
<gene>
    <name evidence="5" type="primary">rpiB</name>
    <name evidence="5" type="ORF">SALLE_v1c00510</name>
</gene>
<dbReference type="InterPro" id="IPR036569">
    <property type="entry name" value="RpiB_LacA_LacB_sf"/>
</dbReference>
<feature type="binding site" evidence="4">
    <location>
        <position position="109"/>
    </location>
    <ligand>
        <name>D-ribulose 5-phosphate</name>
        <dbReference type="ChEBI" id="CHEBI:58121"/>
    </ligand>
</feature>
<dbReference type="KEGG" id="salx:SALLE_v1c00510"/>
<proteinExistence type="inferred from homology"/>
<comment type="similarity">
    <text evidence="1">Belongs to the LacAB/RpiB family.</text>
</comment>
<dbReference type="Proteomes" id="UP000254792">
    <property type="component" value="Chromosome"/>
</dbReference>
<evidence type="ECO:0000256" key="1">
    <source>
        <dbReference type="ARBA" id="ARBA00008754"/>
    </source>
</evidence>
<dbReference type="PANTHER" id="PTHR30345:SF0">
    <property type="entry name" value="DNA DAMAGE-REPAIR_TOLERATION PROTEIN DRT102"/>
    <property type="match status" value="1"/>
</dbReference>
<feature type="binding site" evidence="4">
    <location>
        <begin position="8"/>
        <end position="9"/>
    </location>
    <ligand>
        <name>D-ribulose 5-phosphate</name>
        <dbReference type="ChEBI" id="CHEBI:58121"/>
    </ligand>
</feature>
<evidence type="ECO:0000256" key="3">
    <source>
        <dbReference type="PIRSR" id="PIRSR005384-1"/>
    </source>
</evidence>
<dbReference type="OrthoDB" id="1778624at2"/>
<keyword evidence="6" id="KW-1185">Reference proteome</keyword>
<dbReference type="InterPro" id="IPR004785">
    <property type="entry name" value="RpiB"/>
</dbReference>
<dbReference type="GO" id="GO:0019316">
    <property type="term" value="P:D-allose catabolic process"/>
    <property type="evidence" value="ECO:0007669"/>
    <property type="project" value="TreeGrafter"/>
</dbReference>
<feature type="binding site" evidence="4">
    <location>
        <position position="99"/>
    </location>
    <ligand>
        <name>D-ribulose 5-phosphate</name>
        <dbReference type="ChEBI" id="CHEBI:58121"/>
    </ligand>
</feature>
<evidence type="ECO:0000313" key="5">
    <source>
        <dbReference type="EMBL" id="AXK50727.1"/>
    </source>
</evidence>
<reference evidence="5 6" key="1">
    <citation type="submission" date="2018-07" db="EMBL/GenBank/DDBJ databases">
        <title>Complete genome sequence of Spiroplasma alleghenense PLHS-1 (ATCC 51752).</title>
        <authorList>
            <person name="Chou L."/>
            <person name="Lee T.-Y."/>
            <person name="Tsai Y.-M."/>
            <person name="Kuo C.-H."/>
        </authorList>
    </citation>
    <scope>NUCLEOTIDE SEQUENCE [LARGE SCALE GENOMIC DNA]</scope>
    <source>
        <strain evidence="5 6">PLHS-1</strain>
    </source>
</reference>
<feature type="active site" description="Proton donor" evidence="3">
    <location>
        <position position="98"/>
    </location>
</feature>
<dbReference type="GO" id="GO:0009052">
    <property type="term" value="P:pentose-phosphate shunt, non-oxidative branch"/>
    <property type="evidence" value="ECO:0007669"/>
    <property type="project" value="TreeGrafter"/>
</dbReference>